<dbReference type="Proteomes" id="UP000267029">
    <property type="component" value="Unassembled WGS sequence"/>
</dbReference>
<protein>
    <recommendedName>
        <fullName evidence="3">Homeobox domain-containing protein</fullName>
    </recommendedName>
</protein>
<accession>A0A0R3UED6</accession>
<dbReference type="STRING" id="53468.A0A0R3UED6"/>
<keyword evidence="2" id="KW-1185">Reference proteome</keyword>
<dbReference type="OrthoDB" id="6233441at2759"/>
<sequence>MEIDEHVNLKDRFKNYPLEPFNKETNVYPYYLTFEKNGVKVNVPIGLDANAYRCVRENSSVFINKLKEQLLSKFSCPQEEIEANDHEDNSTPHKLLTRPNRSKSNILISDTSKKEALQDSRSSSPQPNSLFDDMRVIRAEFRRTRKFYGILFLPLPGLSYEDISRAFANCYNVQRSANFLCRLEMCSLTVWKYSQELPLIRRWLADMRIPKKRALLFPPWKLKQTLLMRYEKLACKSITFTKDQLKELNSFCSENANPSNEDFRELKKRLGIPVWKLRVWLKENQVDEQNAH</sequence>
<dbReference type="InterPro" id="IPR009057">
    <property type="entry name" value="Homeodomain-like_sf"/>
</dbReference>
<dbReference type="SUPFAM" id="SSF46689">
    <property type="entry name" value="Homeodomain-like"/>
    <property type="match status" value="1"/>
</dbReference>
<gene>
    <name evidence="1" type="ORF">MCOS_LOCUS5355</name>
</gene>
<dbReference type="EMBL" id="UXSR01005191">
    <property type="protein sequence ID" value="VDD79352.1"/>
    <property type="molecule type" value="Genomic_DNA"/>
</dbReference>
<proteinExistence type="predicted"/>
<reference evidence="1 2" key="1">
    <citation type="submission" date="2018-10" db="EMBL/GenBank/DDBJ databases">
        <authorList>
            <consortium name="Pathogen Informatics"/>
        </authorList>
    </citation>
    <scope>NUCLEOTIDE SEQUENCE [LARGE SCALE GENOMIC DNA]</scope>
</reference>
<name>A0A0R3UED6_MESCO</name>
<organism evidence="1 2">
    <name type="scientific">Mesocestoides corti</name>
    <name type="common">Flatworm</name>
    <dbReference type="NCBI Taxonomy" id="53468"/>
    <lineage>
        <taxon>Eukaryota</taxon>
        <taxon>Metazoa</taxon>
        <taxon>Spiralia</taxon>
        <taxon>Lophotrochozoa</taxon>
        <taxon>Platyhelminthes</taxon>
        <taxon>Cestoda</taxon>
        <taxon>Eucestoda</taxon>
        <taxon>Cyclophyllidea</taxon>
        <taxon>Mesocestoididae</taxon>
        <taxon>Mesocestoides</taxon>
    </lineage>
</organism>
<dbReference type="AlphaFoldDB" id="A0A0R3UED6"/>
<evidence type="ECO:0000313" key="2">
    <source>
        <dbReference type="Proteomes" id="UP000267029"/>
    </source>
</evidence>
<dbReference type="GO" id="GO:0003677">
    <property type="term" value="F:DNA binding"/>
    <property type="evidence" value="ECO:0007669"/>
    <property type="project" value="InterPro"/>
</dbReference>
<evidence type="ECO:0000313" key="1">
    <source>
        <dbReference type="EMBL" id="VDD79352.1"/>
    </source>
</evidence>
<evidence type="ECO:0008006" key="3">
    <source>
        <dbReference type="Google" id="ProtNLM"/>
    </source>
</evidence>
<dbReference type="Gene3D" id="1.10.10.60">
    <property type="entry name" value="Homeodomain-like"/>
    <property type="match status" value="1"/>
</dbReference>
<dbReference type="CDD" id="cd00086">
    <property type="entry name" value="homeodomain"/>
    <property type="match status" value="1"/>
</dbReference>
<dbReference type="InterPro" id="IPR001356">
    <property type="entry name" value="HD"/>
</dbReference>